<keyword evidence="2" id="KW-0479">Metal-binding</keyword>
<keyword evidence="3 6" id="KW-0863">Zinc-finger</keyword>
<feature type="compositionally biased region" description="Pro residues" evidence="7">
    <location>
        <begin position="538"/>
        <end position="566"/>
    </location>
</feature>
<reference evidence="10" key="1">
    <citation type="submission" date="2021-01" db="EMBL/GenBank/DDBJ databases">
        <authorList>
            <person name="Corre E."/>
            <person name="Pelletier E."/>
            <person name="Niang G."/>
            <person name="Scheremetjew M."/>
            <person name="Finn R."/>
            <person name="Kale V."/>
            <person name="Holt S."/>
            <person name="Cochrane G."/>
            <person name="Meng A."/>
            <person name="Brown T."/>
            <person name="Cohen L."/>
        </authorList>
    </citation>
    <scope>NUCLEOTIDE SEQUENCE</scope>
    <source>
        <strain evidence="10">GSO104</strain>
    </source>
</reference>
<keyword evidence="1" id="KW-0808">Transferase</keyword>
<dbReference type="Gene3D" id="3.30.40.10">
    <property type="entry name" value="Zinc/RING finger domain, C3HC4 (zinc finger)"/>
    <property type="match status" value="1"/>
</dbReference>
<evidence type="ECO:0000256" key="4">
    <source>
        <dbReference type="ARBA" id="ARBA00022786"/>
    </source>
</evidence>
<dbReference type="SMART" id="SM00184">
    <property type="entry name" value="RING"/>
    <property type="match status" value="1"/>
</dbReference>
<dbReference type="InterPro" id="IPR013083">
    <property type="entry name" value="Znf_RING/FYVE/PHD"/>
</dbReference>
<feature type="region of interest" description="Disordered" evidence="7">
    <location>
        <begin position="673"/>
        <end position="736"/>
    </location>
</feature>
<dbReference type="GO" id="GO:0016567">
    <property type="term" value="P:protein ubiquitination"/>
    <property type="evidence" value="ECO:0007669"/>
    <property type="project" value="TreeGrafter"/>
</dbReference>
<dbReference type="GO" id="GO:0008270">
    <property type="term" value="F:zinc ion binding"/>
    <property type="evidence" value="ECO:0007669"/>
    <property type="project" value="UniProtKB-KW"/>
</dbReference>
<evidence type="ECO:0000256" key="3">
    <source>
        <dbReference type="ARBA" id="ARBA00022771"/>
    </source>
</evidence>
<feature type="transmembrane region" description="Helical" evidence="8">
    <location>
        <begin position="111"/>
        <end position="137"/>
    </location>
</feature>
<evidence type="ECO:0000256" key="7">
    <source>
        <dbReference type="SAM" id="MobiDB-lite"/>
    </source>
</evidence>
<evidence type="ECO:0000256" key="5">
    <source>
        <dbReference type="ARBA" id="ARBA00022833"/>
    </source>
</evidence>
<dbReference type="GO" id="GO:0005829">
    <property type="term" value="C:cytosol"/>
    <property type="evidence" value="ECO:0007669"/>
    <property type="project" value="TreeGrafter"/>
</dbReference>
<name>A0A7S4RUJ4_9STRA</name>
<dbReference type="InterPro" id="IPR001841">
    <property type="entry name" value="Znf_RING"/>
</dbReference>
<dbReference type="PANTHER" id="PTHR15067:SF4">
    <property type="entry name" value="E3 UBIQUITIN-PROTEIN LIGASE RNF8"/>
    <property type="match status" value="1"/>
</dbReference>
<sequence>MEGGVMMGGMVGVEEAVEGIEANRRQHRNEGSGVRLSWAYCFLSIAFALLAIVTSSSGNAEKDKFENSKSEEKSLNIKSVCAAVIDPALLNPSRSTFTDVIDKVLTSTPRLIAIANLLLAVTYLLHSAIADLFLLNLEPSGGESSRELQQHALNHRRAGRERLGGFLVFKLLLISAVVEPDTLDLLILLSWYTLLSFLRSLAHLASATTAHTSQAGQPPARGVLRLLSLLLVADTSAAASCLALFHPAGLSMVLLLEADCALLAIDLFSHMAKHAMHTMEDAHQHLTQTENHHHLQRLEERHTRRLALFDAVVFALELTSLALTVAHFLHIWSLHGLSFGLVDCVLALHLHTAIAAAGKKIALRRNLNKIHRDLNGYFSDATELDMRKAHQAGDVCCICLGTMSTSNVKKVPCGHLYHTHCLKEVVERARSIHAARCPLCRASLVPETNDSNNATVVPVNQENVVPENNAPVIAQPMNGNGGEHALFRFSTEGILPAWLPLPAFSFEVVRRPSNTGNNEAVNAAPAAPAAPAALNNPAVPPPQPAAEPPQPQPPLDPPLEQPPQNQPNPETSFWRRLLILAGAIPMSPEEEAAAIAQLVDMFPQYQRADLLRELRDRGSPEAVVEAVLTGVFSGVPTNGAFAEVATAAVVADVIATDGGVDVNQEGEEQINAQVDDNQENEPLEPPPIQQQTETDDIVTPIDTNENITNLLMLGEQEQLQTNENTTTENDNAEDEQ</sequence>
<evidence type="ECO:0000256" key="1">
    <source>
        <dbReference type="ARBA" id="ARBA00022679"/>
    </source>
</evidence>
<gene>
    <name evidence="10" type="ORF">DBRI00130_LOCUS24467</name>
</gene>
<evidence type="ECO:0000256" key="2">
    <source>
        <dbReference type="ARBA" id="ARBA00022723"/>
    </source>
</evidence>
<evidence type="ECO:0000313" key="10">
    <source>
        <dbReference type="EMBL" id="CAE4625432.1"/>
    </source>
</evidence>
<dbReference type="PROSITE" id="PS50089">
    <property type="entry name" value="ZF_RING_2"/>
    <property type="match status" value="1"/>
</dbReference>
<feature type="region of interest" description="Disordered" evidence="7">
    <location>
        <begin position="531"/>
        <end position="570"/>
    </location>
</feature>
<proteinExistence type="predicted"/>
<keyword evidence="5" id="KW-0862">Zinc</keyword>
<evidence type="ECO:0000256" key="6">
    <source>
        <dbReference type="PROSITE-ProRule" id="PRU00175"/>
    </source>
</evidence>
<keyword evidence="4" id="KW-0833">Ubl conjugation pathway</keyword>
<keyword evidence="8" id="KW-1133">Transmembrane helix</keyword>
<dbReference type="GO" id="GO:0000151">
    <property type="term" value="C:ubiquitin ligase complex"/>
    <property type="evidence" value="ECO:0007669"/>
    <property type="project" value="TreeGrafter"/>
</dbReference>
<dbReference type="PANTHER" id="PTHR15067">
    <property type="entry name" value="E3 UBIQUITIN-PROTEIN LIGASE RNF8"/>
    <property type="match status" value="1"/>
</dbReference>
<dbReference type="EMBL" id="HBNS01031202">
    <property type="protein sequence ID" value="CAE4625432.1"/>
    <property type="molecule type" value="Transcribed_RNA"/>
</dbReference>
<dbReference type="AlphaFoldDB" id="A0A7S4RUJ4"/>
<dbReference type="SUPFAM" id="SSF57850">
    <property type="entry name" value="RING/U-box"/>
    <property type="match status" value="1"/>
</dbReference>
<organism evidence="10">
    <name type="scientific">Ditylum brightwellii</name>
    <dbReference type="NCBI Taxonomy" id="49249"/>
    <lineage>
        <taxon>Eukaryota</taxon>
        <taxon>Sar</taxon>
        <taxon>Stramenopiles</taxon>
        <taxon>Ochrophyta</taxon>
        <taxon>Bacillariophyta</taxon>
        <taxon>Mediophyceae</taxon>
        <taxon>Lithodesmiophycidae</taxon>
        <taxon>Lithodesmiales</taxon>
        <taxon>Lithodesmiaceae</taxon>
        <taxon>Ditylum</taxon>
    </lineage>
</organism>
<dbReference type="GO" id="GO:0061630">
    <property type="term" value="F:ubiquitin protein ligase activity"/>
    <property type="evidence" value="ECO:0007669"/>
    <property type="project" value="TreeGrafter"/>
</dbReference>
<accession>A0A7S4RUJ4</accession>
<keyword evidence="8" id="KW-0472">Membrane</keyword>
<feature type="compositionally biased region" description="Low complexity" evidence="7">
    <location>
        <begin position="715"/>
        <end position="729"/>
    </location>
</feature>
<feature type="domain" description="RING-type" evidence="9">
    <location>
        <begin position="396"/>
        <end position="441"/>
    </location>
</feature>
<dbReference type="Pfam" id="PF13639">
    <property type="entry name" value="zf-RING_2"/>
    <property type="match status" value="1"/>
</dbReference>
<evidence type="ECO:0000259" key="9">
    <source>
        <dbReference type="PROSITE" id="PS50089"/>
    </source>
</evidence>
<evidence type="ECO:0000256" key="8">
    <source>
        <dbReference type="SAM" id="Phobius"/>
    </source>
</evidence>
<feature type="transmembrane region" description="Helical" evidence="8">
    <location>
        <begin position="34"/>
        <end position="53"/>
    </location>
</feature>
<keyword evidence="8" id="KW-0812">Transmembrane</keyword>
<dbReference type="GO" id="GO:0006511">
    <property type="term" value="P:ubiquitin-dependent protein catabolic process"/>
    <property type="evidence" value="ECO:0007669"/>
    <property type="project" value="TreeGrafter"/>
</dbReference>
<protein>
    <recommendedName>
        <fullName evidence="9">RING-type domain-containing protein</fullName>
    </recommendedName>
</protein>